<organism evidence="7 8">
    <name type="scientific">Oedothorax gibbosus</name>
    <dbReference type="NCBI Taxonomy" id="931172"/>
    <lineage>
        <taxon>Eukaryota</taxon>
        <taxon>Metazoa</taxon>
        <taxon>Ecdysozoa</taxon>
        <taxon>Arthropoda</taxon>
        <taxon>Chelicerata</taxon>
        <taxon>Arachnida</taxon>
        <taxon>Araneae</taxon>
        <taxon>Araneomorphae</taxon>
        <taxon>Entelegynae</taxon>
        <taxon>Araneoidea</taxon>
        <taxon>Linyphiidae</taxon>
        <taxon>Erigoninae</taxon>
        <taxon>Oedothorax</taxon>
    </lineage>
</organism>
<sequence length="453" mass="51005">MASATTSDEDSSTEMPLLQTRQCARVCVRIYRADGLPALDSGILACVKKQCSVDPCRLLDLYVRVSFAGIEGCTSKCRRSPSPEWNEQLVFSHPFPLPHDGPLVLQVRDHDFVAGGVLGTSLVPIEQISDPGDEGFLPTFGPCFVYLHDKDDSDPLYKGRLLIAIHTEVTSECDFTKPFVANESIPPLPQGSYGSDQEFLLFACAQEASMIPRRVGERGDVRFTLQLGEIGRDPKEMGEGSDCCTPSFQAVSTNREYMHVPFGENLPCMWLKGKWPDNRKRMYASNVLHKMVKKLKECLRTIEKPGNAKVPVDMENNTKCLTDLEEASKKYLKVLKECSEPYAGMTQLDNERAKIFECDIASIMRVAAVAKTAPNKTMLESALQKLRKLKSKLKTMARNLYDISALCPTRFTNTSLVRDFEAHQMVPFLCNRWILDADYKRLTKPCYFYDRHP</sequence>
<dbReference type="Gene3D" id="2.60.40.150">
    <property type="entry name" value="C2 domain"/>
    <property type="match status" value="1"/>
</dbReference>
<gene>
    <name evidence="7" type="ORF">JTE90_014274</name>
</gene>
<keyword evidence="3" id="KW-0677">Repeat</keyword>
<dbReference type="Proteomes" id="UP000827092">
    <property type="component" value="Unassembled WGS sequence"/>
</dbReference>
<protein>
    <recommendedName>
        <fullName evidence="6">C2 domain-containing protein</fullName>
    </recommendedName>
</protein>
<dbReference type="SMART" id="SM00239">
    <property type="entry name" value="C2"/>
    <property type="match status" value="1"/>
</dbReference>
<name>A0AAV6U145_9ARAC</name>
<dbReference type="AlphaFoldDB" id="A0AAV6U145"/>
<reference evidence="7 8" key="1">
    <citation type="journal article" date="2022" name="Nat. Ecol. Evol.">
        <title>A masculinizing supergene underlies an exaggerated male reproductive morph in a spider.</title>
        <authorList>
            <person name="Hendrickx F."/>
            <person name="De Corte Z."/>
            <person name="Sonet G."/>
            <person name="Van Belleghem S.M."/>
            <person name="Kostlbacher S."/>
            <person name="Vangestel C."/>
        </authorList>
    </citation>
    <scope>NUCLEOTIDE SEQUENCE [LARGE SCALE GENOMIC DNA]</scope>
    <source>
        <strain evidence="7">W744_W776</strain>
    </source>
</reference>
<evidence type="ECO:0000313" key="7">
    <source>
        <dbReference type="EMBL" id="KAG8177230.1"/>
    </source>
</evidence>
<dbReference type="PANTHER" id="PTHR12546:SF60">
    <property type="entry name" value="MISFIRE, ISOFORM F"/>
    <property type="match status" value="1"/>
</dbReference>
<dbReference type="EMBL" id="JAFNEN010000799">
    <property type="protein sequence ID" value="KAG8177230.1"/>
    <property type="molecule type" value="Genomic_DNA"/>
</dbReference>
<evidence type="ECO:0000259" key="6">
    <source>
        <dbReference type="PROSITE" id="PS50004"/>
    </source>
</evidence>
<feature type="domain" description="C2" evidence="6">
    <location>
        <begin position="7"/>
        <end position="139"/>
    </location>
</feature>
<evidence type="ECO:0000256" key="2">
    <source>
        <dbReference type="ARBA" id="ARBA00022692"/>
    </source>
</evidence>
<dbReference type="GO" id="GO:0016020">
    <property type="term" value="C:membrane"/>
    <property type="evidence" value="ECO:0007669"/>
    <property type="project" value="UniProtKB-SubCell"/>
</dbReference>
<dbReference type="PROSITE" id="PS50004">
    <property type="entry name" value="C2"/>
    <property type="match status" value="1"/>
</dbReference>
<keyword evidence="2" id="KW-0812">Transmembrane</keyword>
<keyword evidence="8" id="KW-1185">Reference proteome</keyword>
<keyword evidence="5" id="KW-0472">Membrane</keyword>
<proteinExistence type="predicted"/>
<dbReference type="InterPro" id="IPR037721">
    <property type="entry name" value="Ferlin"/>
</dbReference>
<dbReference type="GO" id="GO:0007009">
    <property type="term" value="P:plasma membrane organization"/>
    <property type="evidence" value="ECO:0007669"/>
    <property type="project" value="TreeGrafter"/>
</dbReference>
<accession>A0AAV6U145</accession>
<comment type="subcellular location">
    <subcellularLocation>
        <location evidence="1">Membrane</location>
        <topology evidence="1">Single-pass membrane protein</topology>
    </subcellularLocation>
</comment>
<keyword evidence="4" id="KW-1133">Transmembrane helix</keyword>
<dbReference type="InterPro" id="IPR000008">
    <property type="entry name" value="C2_dom"/>
</dbReference>
<evidence type="ECO:0000313" key="8">
    <source>
        <dbReference type="Proteomes" id="UP000827092"/>
    </source>
</evidence>
<evidence type="ECO:0000256" key="1">
    <source>
        <dbReference type="ARBA" id="ARBA00004167"/>
    </source>
</evidence>
<evidence type="ECO:0000256" key="5">
    <source>
        <dbReference type="ARBA" id="ARBA00023136"/>
    </source>
</evidence>
<dbReference type="Pfam" id="PF00168">
    <property type="entry name" value="C2"/>
    <property type="match status" value="1"/>
</dbReference>
<evidence type="ECO:0000256" key="4">
    <source>
        <dbReference type="ARBA" id="ARBA00022989"/>
    </source>
</evidence>
<dbReference type="SUPFAM" id="SSF49562">
    <property type="entry name" value="C2 domain (Calcium/lipid-binding domain, CaLB)"/>
    <property type="match status" value="1"/>
</dbReference>
<comment type="caution">
    <text evidence="7">The sequence shown here is derived from an EMBL/GenBank/DDBJ whole genome shotgun (WGS) entry which is preliminary data.</text>
</comment>
<evidence type="ECO:0000256" key="3">
    <source>
        <dbReference type="ARBA" id="ARBA00022737"/>
    </source>
</evidence>
<dbReference type="InterPro" id="IPR035892">
    <property type="entry name" value="C2_domain_sf"/>
</dbReference>
<dbReference type="PANTHER" id="PTHR12546">
    <property type="entry name" value="FER-1-LIKE"/>
    <property type="match status" value="1"/>
</dbReference>